<name>A0A5N6XV77_9EURO</name>
<accession>A0A5N6XV77</accession>
<dbReference type="CDD" id="cd12148">
    <property type="entry name" value="fungal_TF_MHR"/>
    <property type="match status" value="1"/>
</dbReference>
<reference evidence="1" key="1">
    <citation type="submission" date="2019-04" db="EMBL/GenBank/DDBJ databases">
        <title>Friends and foes A comparative genomics study of 23 Aspergillus species from section Flavi.</title>
        <authorList>
            <consortium name="DOE Joint Genome Institute"/>
            <person name="Kjaerbolling I."/>
            <person name="Vesth T."/>
            <person name="Frisvad J.C."/>
            <person name="Nybo J.L."/>
            <person name="Theobald S."/>
            <person name="Kildgaard S."/>
            <person name="Isbrandt T."/>
            <person name="Kuo A."/>
            <person name="Sato A."/>
            <person name="Lyhne E.K."/>
            <person name="Kogle M.E."/>
            <person name="Wiebenga A."/>
            <person name="Kun R.S."/>
            <person name="Lubbers R.J."/>
            <person name="Makela M.R."/>
            <person name="Barry K."/>
            <person name="Chovatia M."/>
            <person name="Clum A."/>
            <person name="Daum C."/>
            <person name="Haridas S."/>
            <person name="He G."/>
            <person name="LaButti K."/>
            <person name="Lipzen A."/>
            <person name="Mondo S."/>
            <person name="Riley R."/>
            <person name="Salamov A."/>
            <person name="Simmons B.A."/>
            <person name="Magnuson J.K."/>
            <person name="Henrissat B."/>
            <person name="Mortensen U.H."/>
            <person name="Larsen T.O."/>
            <person name="Devries R.P."/>
            <person name="Grigoriev I.V."/>
            <person name="Machida M."/>
            <person name="Baker S.E."/>
            <person name="Andersen M.R."/>
        </authorList>
    </citation>
    <scope>NUCLEOTIDE SEQUENCE</scope>
    <source>
        <strain evidence="1">CBS 117612</strain>
    </source>
</reference>
<dbReference type="EMBL" id="ML737186">
    <property type="protein sequence ID" value="KAE8337057.1"/>
    <property type="molecule type" value="Genomic_DNA"/>
</dbReference>
<proteinExistence type="predicted"/>
<evidence type="ECO:0000313" key="1">
    <source>
        <dbReference type="EMBL" id="KAE8337057.1"/>
    </source>
</evidence>
<gene>
    <name evidence="1" type="ORF">BDV24DRAFT_167723</name>
</gene>
<dbReference type="Proteomes" id="UP000325558">
    <property type="component" value="Unassembled WGS sequence"/>
</dbReference>
<dbReference type="OrthoDB" id="2264294at2759"/>
<protein>
    <submittedName>
        <fullName evidence="1">Uncharacterized protein</fullName>
    </submittedName>
</protein>
<organism evidence="1">
    <name type="scientific">Aspergillus arachidicola</name>
    <dbReference type="NCBI Taxonomy" id="656916"/>
    <lineage>
        <taxon>Eukaryota</taxon>
        <taxon>Fungi</taxon>
        <taxon>Dikarya</taxon>
        <taxon>Ascomycota</taxon>
        <taxon>Pezizomycotina</taxon>
        <taxon>Eurotiomycetes</taxon>
        <taxon>Eurotiomycetidae</taxon>
        <taxon>Eurotiales</taxon>
        <taxon>Aspergillaceae</taxon>
        <taxon>Aspergillus</taxon>
        <taxon>Aspergillus subgen. Circumdati</taxon>
    </lineage>
</organism>
<sequence length="131" mass="15374">MHGRPSHIHDDNWGFEDIEDVGFYDHDENMDSKDNDVPMNDIQAGRRGFMKMVKLSKILSTILTDFFSLRARKSQDTVELYQRAFPVLEKLHIWHENVPHPLRIVINFQGISHHKNFYGFILSNRNAIVPD</sequence>
<dbReference type="AlphaFoldDB" id="A0A5N6XV77"/>